<reference evidence="2 3" key="1">
    <citation type="submission" date="2024-10" db="EMBL/GenBank/DDBJ databases">
        <title>The Natural Products Discovery Center: Release of the First 8490 Sequenced Strains for Exploring Actinobacteria Biosynthetic Diversity.</title>
        <authorList>
            <person name="Kalkreuter E."/>
            <person name="Kautsar S.A."/>
            <person name="Yang D."/>
            <person name="Bader C.D."/>
            <person name="Teijaro C.N."/>
            <person name="Fluegel L."/>
            <person name="Davis C.M."/>
            <person name="Simpson J.R."/>
            <person name="Lauterbach L."/>
            <person name="Steele A.D."/>
            <person name="Gui C."/>
            <person name="Meng S."/>
            <person name="Li G."/>
            <person name="Viehrig K."/>
            <person name="Ye F."/>
            <person name="Su P."/>
            <person name="Kiefer A.F."/>
            <person name="Nichols A."/>
            <person name="Cepeda A.J."/>
            <person name="Yan W."/>
            <person name="Fan B."/>
            <person name="Jiang Y."/>
            <person name="Adhikari A."/>
            <person name="Zheng C.-J."/>
            <person name="Schuster L."/>
            <person name="Cowan T.M."/>
            <person name="Smanski M.J."/>
            <person name="Chevrette M.G."/>
            <person name="De Carvalho L.P.S."/>
            <person name="Shen B."/>
        </authorList>
    </citation>
    <scope>NUCLEOTIDE SEQUENCE [LARGE SCALE GENOMIC DNA]</scope>
    <source>
        <strain evidence="2 3">NPDC002173</strain>
    </source>
</reference>
<organism evidence="2 3">
    <name type="scientific">Microtetraspora malaysiensis</name>
    <dbReference type="NCBI Taxonomy" id="161358"/>
    <lineage>
        <taxon>Bacteria</taxon>
        <taxon>Bacillati</taxon>
        <taxon>Actinomycetota</taxon>
        <taxon>Actinomycetes</taxon>
        <taxon>Streptosporangiales</taxon>
        <taxon>Streptosporangiaceae</taxon>
        <taxon>Microtetraspora</taxon>
    </lineage>
</organism>
<keyword evidence="3" id="KW-1185">Reference proteome</keyword>
<name>A0ABW6T346_9ACTN</name>
<evidence type="ECO:0000256" key="1">
    <source>
        <dbReference type="SAM" id="MobiDB-lite"/>
    </source>
</evidence>
<dbReference type="EMBL" id="JBIASD010000052">
    <property type="protein sequence ID" value="MFF3671707.1"/>
    <property type="molecule type" value="Genomic_DNA"/>
</dbReference>
<comment type="caution">
    <text evidence="2">The sequence shown here is derived from an EMBL/GenBank/DDBJ whole genome shotgun (WGS) entry which is preliminary data.</text>
</comment>
<gene>
    <name evidence="2" type="ORF">ACFYXI_39600</name>
</gene>
<accession>A0ABW6T346</accession>
<evidence type="ECO:0000313" key="3">
    <source>
        <dbReference type="Proteomes" id="UP001602013"/>
    </source>
</evidence>
<feature type="region of interest" description="Disordered" evidence="1">
    <location>
        <begin position="134"/>
        <end position="164"/>
    </location>
</feature>
<sequence>MTGTVVLAIPRSGDVLTALAQAVQLGTAALGLLVRYLTCPPPPGTGREELAASYNLSPGALRQGNTALAEAGYLMQARRPIGKSRWQHLIVVTDEPGRLPAEHEAWILLDAALAAEQANTSPDRAHVATCDNTRQDQAATSAEKPHIEPVNPFPPSDDEEHKPSPSVVATVAELRHLATLPPIPAPKEQGDLWLTPGQVLALAAHYPPRYADMALGVLARQGLPFYLAPRVLALMLRGYDTRQLARTLAGVGEGDHPAALARWRLDQLLLAPEPDHVPWRAPSTTLDAPPAPTDPTTRSGSGAAACRAIALRARAEAKHR</sequence>
<dbReference type="RefSeq" id="WP_387417874.1">
    <property type="nucleotide sequence ID" value="NZ_JBIASD010000052.1"/>
</dbReference>
<protein>
    <submittedName>
        <fullName evidence="2">Uncharacterized protein</fullName>
    </submittedName>
</protein>
<proteinExistence type="predicted"/>
<evidence type="ECO:0000313" key="2">
    <source>
        <dbReference type="EMBL" id="MFF3671707.1"/>
    </source>
</evidence>
<feature type="region of interest" description="Disordered" evidence="1">
    <location>
        <begin position="279"/>
        <end position="303"/>
    </location>
</feature>
<dbReference type="Proteomes" id="UP001602013">
    <property type="component" value="Unassembled WGS sequence"/>
</dbReference>